<keyword evidence="3" id="KW-1185">Reference proteome</keyword>
<feature type="transmembrane region" description="Helical" evidence="1">
    <location>
        <begin position="12"/>
        <end position="30"/>
    </location>
</feature>
<feature type="transmembrane region" description="Helical" evidence="1">
    <location>
        <begin position="50"/>
        <end position="71"/>
    </location>
</feature>
<reference evidence="2" key="1">
    <citation type="journal article" date="2020" name="Stud. Mycol.">
        <title>101 Dothideomycetes genomes: a test case for predicting lifestyles and emergence of pathogens.</title>
        <authorList>
            <person name="Haridas S."/>
            <person name="Albert R."/>
            <person name="Binder M."/>
            <person name="Bloem J."/>
            <person name="Labutti K."/>
            <person name="Salamov A."/>
            <person name="Andreopoulos B."/>
            <person name="Baker S."/>
            <person name="Barry K."/>
            <person name="Bills G."/>
            <person name="Bluhm B."/>
            <person name="Cannon C."/>
            <person name="Castanera R."/>
            <person name="Culley D."/>
            <person name="Daum C."/>
            <person name="Ezra D."/>
            <person name="Gonzalez J."/>
            <person name="Henrissat B."/>
            <person name="Kuo A."/>
            <person name="Liang C."/>
            <person name="Lipzen A."/>
            <person name="Lutzoni F."/>
            <person name="Magnuson J."/>
            <person name="Mondo S."/>
            <person name="Nolan M."/>
            <person name="Ohm R."/>
            <person name="Pangilinan J."/>
            <person name="Park H.-J."/>
            <person name="Ramirez L."/>
            <person name="Alfaro M."/>
            <person name="Sun H."/>
            <person name="Tritt A."/>
            <person name="Yoshinaga Y."/>
            <person name="Zwiers L.-H."/>
            <person name="Turgeon B."/>
            <person name="Goodwin S."/>
            <person name="Spatafora J."/>
            <person name="Crous P."/>
            <person name="Grigoriev I."/>
        </authorList>
    </citation>
    <scope>NUCLEOTIDE SEQUENCE</scope>
    <source>
        <strain evidence="2">CBS 125425</strain>
    </source>
</reference>
<protein>
    <submittedName>
        <fullName evidence="2">Uncharacterized protein</fullName>
    </submittedName>
</protein>
<evidence type="ECO:0000256" key="1">
    <source>
        <dbReference type="SAM" id="Phobius"/>
    </source>
</evidence>
<gene>
    <name evidence="2" type="ORF">EJ04DRAFT_513163</name>
</gene>
<keyword evidence="1" id="KW-0472">Membrane</keyword>
<dbReference type="OrthoDB" id="3789783at2759"/>
<accession>A0A9P4QW28</accession>
<evidence type="ECO:0000313" key="2">
    <source>
        <dbReference type="EMBL" id="KAF2733520.1"/>
    </source>
</evidence>
<feature type="transmembrane region" description="Helical" evidence="1">
    <location>
        <begin position="307"/>
        <end position="328"/>
    </location>
</feature>
<name>A0A9P4QW28_9PLEO</name>
<feature type="transmembrane region" description="Helical" evidence="1">
    <location>
        <begin position="220"/>
        <end position="240"/>
    </location>
</feature>
<comment type="caution">
    <text evidence="2">The sequence shown here is derived from an EMBL/GenBank/DDBJ whole genome shotgun (WGS) entry which is preliminary data.</text>
</comment>
<dbReference type="Proteomes" id="UP000799444">
    <property type="component" value="Unassembled WGS sequence"/>
</dbReference>
<proteinExistence type="predicted"/>
<organism evidence="2 3">
    <name type="scientific">Polyplosphaeria fusca</name>
    <dbReference type="NCBI Taxonomy" id="682080"/>
    <lineage>
        <taxon>Eukaryota</taxon>
        <taxon>Fungi</taxon>
        <taxon>Dikarya</taxon>
        <taxon>Ascomycota</taxon>
        <taxon>Pezizomycotina</taxon>
        <taxon>Dothideomycetes</taxon>
        <taxon>Pleosporomycetidae</taxon>
        <taxon>Pleosporales</taxon>
        <taxon>Tetraplosphaeriaceae</taxon>
        <taxon>Polyplosphaeria</taxon>
    </lineage>
</organism>
<dbReference type="AlphaFoldDB" id="A0A9P4QW28"/>
<evidence type="ECO:0000313" key="3">
    <source>
        <dbReference type="Proteomes" id="UP000799444"/>
    </source>
</evidence>
<keyword evidence="1" id="KW-0812">Transmembrane</keyword>
<feature type="transmembrane region" description="Helical" evidence="1">
    <location>
        <begin position="136"/>
        <end position="158"/>
    </location>
</feature>
<feature type="transmembrane region" description="Helical" evidence="1">
    <location>
        <begin position="178"/>
        <end position="199"/>
    </location>
</feature>
<keyword evidence="1" id="KW-1133">Transmembrane helix</keyword>
<dbReference type="EMBL" id="ML996160">
    <property type="protein sequence ID" value="KAF2733520.1"/>
    <property type="molecule type" value="Genomic_DNA"/>
</dbReference>
<sequence length="358" mass="41408">MSEEENLRTPLSLLLKSITTHVFALATYTYTSKLLRRPTSTRMQALRVLFFFFVPTLPLVELITSTIHALIQFIRNFEDDEDTHVRFYLSAALGMHANLSQDDDAEKKDTKDKTMHLLSVGSHCAEKHVMPMDWAWLGKLFAMLFSMTQAIGTIVMWVRRVSTRHPRPLAFDHRNGAMGIASTICGTMCLCALVLRLRWKVSKVFEVKEGVREYRINQKAQFLIDAMLAILLHTAIATIPNSRNEFLYWSVGAVFFLLSGGRLWYHSWQTVMLLVFIYIFRNDIMRRFGLGDEFLTKYVGPRRSKRAWALLELLLILVITADVLRLFIINIVEFVEKAQIGDSWVWWQDPLSDELIVI</sequence>